<dbReference type="AlphaFoldDB" id="A0A165EFP4"/>
<evidence type="ECO:0000313" key="3">
    <source>
        <dbReference type="Proteomes" id="UP000076871"/>
    </source>
</evidence>
<sequence>IFAVVVSINSYAKDLLLKGAEKDVLAFKDFLLHDLQTPADHIKLLRDYMAMRQCIMDTLHMHFCNNSDICPGDAIIFYFMGHGSSHDLRGKGAVKCIISIDNAPICEHELHIFLKDLSHMKGKNITLIFDCCF</sequence>
<dbReference type="GeneID" id="63820370"/>
<dbReference type="OrthoDB" id="3223806at2759"/>
<dbReference type="Proteomes" id="UP000076871">
    <property type="component" value="Unassembled WGS sequence"/>
</dbReference>
<organism evidence="2 3">
    <name type="scientific">Laetiporus sulphureus 93-53</name>
    <dbReference type="NCBI Taxonomy" id="1314785"/>
    <lineage>
        <taxon>Eukaryota</taxon>
        <taxon>Fungi</taxon>
        <taxon>Dikarya</taxon>
        <taxon>Basidiomycota</taxon>
        <taxon>Agaricomycotina</taxon>
        <taxon>Agaricomycetes</taxon>
        <taxon>Polyporales</taxon>
        <taxon>Laetiporus</taxon>
    </lineage>
</organism>
<protein>
    <recommendedName>
        <fullName evidence="1">Peptidase C14 caspase domain-containing protein</fullName>
    </recommendedName>
</protein>
<reference evidence="2 3" key="1">
    <citation type="journal article" date="2016" name="Mol. Biol. Evol.">
        <title>Comparative Genomics of Early-Diverging Mushroom-Forming Fungi Provides Insights into the Origins of Lignocellulose Decay Capabilities.</title>
        <authorList>
            <person name="Nagy L.G."/>
            <person name="Riley R."/>
            <person name="Tritt A."/>
            <person name="Adam C."/>
            <person name="Daum C."/>
            <person name="Floudas D."/>
            <person name="Sun H."/>
            <person name="Yadav J.S."/>
            <person name="Pangilinan J."/>
            <person name="Larsson K.H."/>
            <person name="Matsuura K."/>
            <person name="Barry K."/>
            <person name="Labutti K."/>
            <person name="Kuo R."/>
            <person name="Ohm R.A."/>
            <person name="Bhattacharya S.S."/>
            <person name="Shirouzu T."/>
            <person name="Yoshinaga Y."/>
            <person name="Martin F.M."/>
            <person name="Grigoriev I.V."/>
            <person name="Hibbett D.S."/>
        </authorList>
    </citation>
    <scope>NUCLEOTIDE SEQUENCE [LARGE SCALE GENOMIC DNA]</scope>
    <source>
        <strain evidence="2 3">93-53</strain>
    </source>
</reference>
<evidence type="ECO:0000259" key="1">
    <source>
        <dbReference type="Pfam" id="PF00656"/>
    </source>
</evidence>
<feature type="domain" description="Peptidase C14 caspase" evidence="1">
    <location>
        <begin position="2"/>
        <end position="133"/>
    </location>
</feature>
<dbReference type="Gene3D" id="3.40.50.1460">
    <property type="match status" value="1"/>
</dbReference>
<dbReference type="InParanoid" id="A0A165EFP4"/>
<feature type="non-terminal residue" evidence="2">
    <location>
        <position position="1"/>
    </location>
</feature>
<accession>A0A165EFP4</accession>
<dbReference type="RefSeq" id="XP_040764702.1">
    <property type="nucleotide sequence ID" value="XM_040903339.1"/>
</dbReference>
<feature type="non-terminal residue" evidence="2">
    <location>
        <position position="133"/>
    </location>
</feature>
<dbReference type="GO" id="GO:0004197">
    <property type="term" value="F:cysteine-type endopeptidase activity"/>
    <property type="evidence" value="ECO:0007669"/>
    <property type="project" value="InterPro"/>
</dbReference>
<evidence type="ECO:0000313" key="2">
    <source>
        <dbReference type="EMBL" id="KZT06962.1"/>
    </source>
</evidence>
<dbReference type="InterPro" id="IPR011600">
    <property type="entry name" value="Pept_C14_caspase"/>
</dbReference>
<gene>
    <name evidence="2" type="ORF">LAESUDRAFT_625990</name>
</gene>
<keyword evidence="3" id="KW-1185">Reference proteome</keyword>
<name>A0A165EFP4_9APHY</name>
<proteinExistence type="predicted"/>
<dbReference type="EMBL" id="KV427621">
    <property type="protein sequence ID" value="KZT06962.1"/>
    <property type="molecule type" value="Genomic_DNA"/>
</dbReference>
<dbReference type="GO" id="GO:0006508">
    <property type="term" value="P:proteolysis"/>
    <property type="evidence" value="ECO:0007669"/>
    <property type="project" value="InterPro"/>
</dbReference>
<dbReference type="Pfam" id="PF00656">
    <property type="entry name" value="Peptidase_C14"/>
    <property type="match status" value="1"/>
</dbReference>